<evidence type="ECO:0000313" key="4">
    <source>
        <dbReference type="Proteomes" id="UP000183039"/>
    </source>
</evidence>
<name>A0A0S3KC10_9ENTE</name>
<keyword evidence="3" id="KW-1185">Reference proteome</keyword>
<dbReference type="KEGG" id="ess:ATZ33_10510"/>
<sequence length="105" mass="12252">MPFPTVDFCIVNKDDLPKLKLGFSFIANINHDSSYMDLSELEVQDLSDRKRGVATFYLKKNHPDIEIDRIVNNADIEKVEIWGKLYEIKINGGTFSSFKNYFEHY</sequence>
<dbReference type="AlphaFoldDB" id="A0A0S3KC10"/>
<dbReference type="EMBL" id="JXLC01000008">
    <property type="protein sequence ID" value="OJG92048.1"/>
    <property type="molecule type" value="Genomic_DNA"/>
</dbReference>
<gene>
    <name evidence="1" type="ORF">ATZ33_10510</name>
    <name evidence="2" type="ORF">RV15_GL003433</name>
</gene>
<organism evidence="2 4">
    <name type="scientific">Enterococcus silesiacus</name>
    <dbReference type="NCBI Taxonomy" id="332949"/>
    <lineage>
        <taxon>Bacteria</taxon>
        <taxon>Bacillati</taxon>
        <taxon>Bacillota</taxon>
        <taxon>Bacilli</taxon>
        <taxon>Lactobacillales</taxon>
        <taxon>Enterococcaceae</taxon>
        <taxon>Enterococcus</taxon>
    </lineage>
</organism>
<evidence type="ECO:0000313" key="2">
    <source>
        <dbReference type="EMBL" id="OJG92048.1"/>
    </source>
</evidence>
<proteinExistence type="predicted"/>
<evidence type="ECO:0000313" key="3">
    <source>
        <dbReference type="Proteomes" id="UP000065511"/>
    </source>
</evidence>
<reference evidence="2 4" key="1">
    <citation type="submission" date="2014-12" db="EMBL/GenBank/DDBJ databases">
        <title>Draft genome sequences of 29 type strains of Enterococci.</title>
        <authorList>
            <person name="Zhong Z."/>
            <person name="Sun Z."/>
            <person name="Liu W."/>
            <person name="Zhang W."/>
            <person name="Zhang H."/>
        </authorList>
    </citation>
    <scope>NUCLEOTIDE SEQUENCE [LARGE SCALE GENOMIC DNA]</scope>
    <source>
        <strain evidence="2 4">DSM 22801</strain>
    </source>
</reference>
<dbReference type="Proteomes" id="UP000183039">
    <property type="component" value="Unassembled WGS sequence"/>
</dbReference>
<dbReference type="OrthoDB" id="9961804at2"/>
<dbReference type="RefSeq" id="WP_071877361.1">
    <property type="nucleotide sequence ID" value="NZ_JXLC01000008.1"/>
</dbReference>
<dbReference type="EMBL" id="CP013614">
    <property type="protein sequence ID" value="ALS01790.1"/>
    <property type="molecule type" value="Genomic_DNA"/>
</dbReference>
<evidence type="ECO:0000313" key="1">
    <source>
        <dbReference type="EMBL" id="ALS01790.1"/>
    </source>
</evidence>
<reference evidence="1 3" key="2">
    <citation type="submission" date="2015-12" db="EMBL/GenBank/DDBJ databases">
        <authorList>
            <person name="Lauer A."/>
            <person name="Humrighouse B."/>
            <person name="Loparev V."/>
            <person name="Shewmaker P.L."/>
            <person name="Whitney A.M."/>
            <person name="McLaughlin R.W."/>
        </authorList>
    </citation>
    <scope>NUCLEOTIDE SEQUENCE [LARGE SCALE GENOMIC DNA]</scope>
    <source>
        <strain evidence="1 3">LMG 23085</strain>
    </source>
</reference>
<protein>
    <submittedName>
        <fullName evidence="2">Uncharacterized protein</fullName>
    </submittedName>
</protein>
<accession>A0A0S3KC10</accession>
<dbReference type="Proteomes" id="UP000065511">
    <property type="component" value="Chromosome"/>
</dbReference>